<dbReference type="OrthoDB" id="6270329at2759"/>
<evidence type="ECO:0000256" key="2">
    <source>
        <dbReference type="ARBA" id="ARBA00023125"/>
    </source>
</evidence>
<keyword evidence="3" id="KW-0804">Transcription</keyword>
<evidence type="ECO:0000259" key="5">
    <source>
        <dbReference type="PROSITE" id="PS51519"/>
    </source>
</evidence>
<feature type="domain" description="RWP-RK" evidence="5">
    <location>
        <begin position="1"/>
        <end position="80"/>
    </location>
</feature>
<dbReference type="GO" id="GO:0003677">
    <property type="term" value="F:DNA binding"/>
    <property type="evidence" value="ECO:0007669"/>
    <property type="project" value="UniProtKB-KW"/>
</dbReference>
<dbReference type="PROSITE" id="PS51519">
    <property type="entry name" value="RWP_RK"/>
    <property type="match status" value="1"/>
</dbReference>
<dbReference type="EMBL" id="VJMH01007223">
    <property type="protein sequence ID" value="KAF0684990.1"/>
    <property type="molecule type" value="Genomic_DNA"/>
</dbReference>
<evidence type="ECO:0000313" key="6">
    <source>
        <dbReference type="EMBL" id="KAF0684990.1"/>
    </source>
</evidence>
<gene>
    <name evidence="7" type="primary">Aste57867_23019</name>
    <name evidence="6" type="ORF">As57867_022948</name>
    <name evidence="7" type="ORF">ASTE57867_23019</name>
</gene>
<dbReference type="EMBL" id="CAADRA010007249">
    <property type="protein sequence ID" value="VFT99667.1"/>
    <property type="molecule type" value="Genomic_DNA"/>
</dbReference>
<evidence type="ECO:0000256" key="3">
    <source>
        <dbReference type="ARBA" id="ARBA00023163"/>
    </source>
</evidence>
<accession>A0A485LMM8</accession>
<keyword evidence="2" id="KW-0238">DNA-binding</keyword>
<name>A0A485LMM8_9STRA</name>
<organism evidence="7 8">
    <name type="scientific">Aphanomyces stellatus</name>
    <dbReference type="NCBI Taxonomy" id="120398"/>
    <lineage>
        <taxon>Eukaryota</taxon>
        <taxon>Sar</taxon>
        <taxon>Stramenopiles</taxon>
        <taxon>Oomycota</taxon>
        <taxon>Saprolegniomycetes</taxon>
        <taxon>Saprolegniales</taxon>
        <taxon>Verrucalvaceae</taxon>
        <taxon>Aphanomyces</taxon>
    </lineage>
</organism>
<reference evidence="7 8" key="1">
    <citation type="submission" date="2019-03" db="EMBL/GenBank/DDBJ databases">
        <authorList>
            <person name="Gaulin E."/>
            <person name="Dumas B."/>
        </authorList>
    </citation>
    <scope>NUCLEOTIDE SEQUENCE [LARGE SCALE GENOMIC DNA]</scope>
    <source>
        <strain evidence="7">CBS 568.67</strain>
    </source>
</reference>
<protein>
    <submittedName>
        <fullName evidence="7">Aste57867_23019 protein</fullName>
    </submittedName>
</protein>
<dbReference type="AlphaFoldDB" id="A0A485LMM8"/>
<evidence type="ECO:0000313" key="8">
    <source>
        <dbReference type="Proteomes" id="UP000332933"/>
    </source>
</evidence>
<keyword evidence="1" id="KW-0805">Transcription regulation</keyword>
<keyword evidence="8" id="KW-1185">Reference proteome</keyword>
<evidence type="ECO:0000256" key="1">
    <source>
        <dbReference type="ARBA" id="ARBA00023015"/>
    </source>
</evidence>
<evidence type="ECO:0000313" key="7">
    <source>
        <dbReference type="EMBL" id="VFT99667.1"/>
    </source>
</evidence>
<dbReference type="Proteomes" id="UP000332933">
    <property type="component" value="Unassembled WGS sequence"/>
</dbReference>
<proteinExistence type="predicted"/>
<sequence length="127" mass="14555">MPPSSRLDASPLFSVAQLEQYYHMPLREVAALLGTYEGALIRACRRHGIAKWPYRQLSKINRQMRYMDDVLNKLDGTPGEKTTARRRLLGQRYATVHEKASARRIGIVLKFPSDSSKLKISFLLNHD</sequence>
<keyword evidence="4" id="KW-0539">Nucleus</keyword>
<dbReference type="InterPro" id="IPR003035">
    <property type="entry name" value="RWP-RK_dom"/>
</dbReference>
<dbReference type="Pfam" id="PF02042">
    <property type="entry name" value="RWP-RK"/>
    <property type="match status" value="1"/>
</dbReference>
<reference evidence="6" key="2">
    <citation type="submission" date="2019-06" db="EMBL/GenBank/DDBJ databases">
        <title>Genomics analysis of Aphanomyces spp. identifies a new class of oomycete effector associated with host adaptation.</title>
        <authorList>
            <person name="Gaulin E."/>
        </authorList>
    </citation>
    <scope>NUCLEOTIDE SEQUENCE</scope>
    <source>
        <strain evidence="6">CBS 578.67</strain>
    </source>
</reference>
<evidence type="ECO:0000256" key="4">
    <source>
        <dbReference type="ARBA" id="ARBA00023242"/>
    </source>
</evidence>